<reference evidence="22" key="2">
    <citation type="submission" date="2014-06" db="EMBL/GenBank/DDBJ databases">
        <title>The complete genome of Blastobotrys (Arxula) adeninivorans LS3 - a yeast of biotechnological interest.</title>
        <authorList>
            <person name="Kunze G."/>
            <person name="Gaillardin C."/>
            <person name="Czernicka M."/>
            <person name="Durrens P."/>
            <person name="Martin T."/>
            <person name="Boer E."/>
            <person name="Gabaldon T."/>
            <person name="Cruz J."/>
            <person name="Talla E."/>
            <person name="Marck C."/>
            <person name="Goffeau A."/>
            <person name="Barbe V."/>
            <person name="Baret P."/>
            <person name="Baronian K."/>
            <person name="Beier S."/>
            <person name="Bleykasten C."/>
            <person name="Bode R."/>
            <person name="Casaregola S."/>
            <person name="Despons L."/>
            <person name="Fairhead C."/>
            <person name="Giersberg M."/>
            <person name="Gierski P."/>
            <person name="Hahnel U."/>
            <person name="Hartmann A."/>
            <person name="Jankowska D."/>
            <person name="Jubin C."/>
            <person name="Jung P."/>
            <person name="Lafontaine I."/>
            <person name="Leh-Louis V."/>
            <person name="Lemaire M."/>
            <person name="Marcet-Houben M."/>
            <person name="Mascher M."/>
            <person name="Morel G."/>
            <person name="Richard G.-F."/>
            <person name="Riechen J."/>
            <person name="Sacerdot C."/>
            <person name="Sarkar A."/>
            <person name="Savel G."/>
            <person name="Schacherer J."/>
            <person name="Sherman D."/>
            <person name="Straub M.-L."/>
            <person name="Stein N."/>
            <person name="Thierry A."/>
            <person name="Trautwein-Schult A."/>
            <person name="Westhof E."/>
            <person name="Worch S."/>
            <person name="Dujon B."/>
            <person name="Souciet J.-L."/>
            <person name="Wincker P."/>
            <person name="Scholz U."/>
            <person name="Neuveglise N."/>
        </authorList>
    </citation>
    <scope>NUCLEOTIDE SEQUENCE</scope>
    <source>
        <strain evidence="22">LS3</strain>
    </source>
</reference>
<comment type="similarity">
    <text evidence="3">Belongs to the glycosyltransferase 28 family.</text>
</comment>
<evidence type="ECO:0000256" key="14">
    <source>
        <dbReference type="ARBA" id="ARBA00023136"/>
    </source>
</evidence>
<feature type="compositionally biased region" description="Polar residues" evidence="20">
    <location>
        <begin position="1244"/>
        <end position="1288"/>
    </location>
</feature>
<evidence type="ECO:0000256" key="13">
    <source>
        <dbReference type="ARBA" id="ARBA00023098"/>
    </source>
</evidence>
<dbReference type="EMBL" id="HG937693">
    <property type="protein sequence ID" value="CDP34479.1"/>
    <property type="molecule type" value="Genomic_DNA"/>
</dbReference>
<dbReference type="InterPro" id="IPR001849">
    <property type="entry name" value="PH_domain"/>
</dbReference>
<dbReference type="EC" id="2.4.1.173" evidence="4"/>
<evidence type="ECO:0000256" key="2">
    <source>
        <dbReference type="ARBA" id="ARBA00004496"/>
    </source>
</evidence>
<keyword evidence="14" id="KW-0472">Membrane</keyword>
<evidence type="ECO:0000256" key="15">
    <source>
        <dbReference type="ARBA" id="ARBA00023166"/>
    </source>
</evidence>
<dbReference type="InterPro" id="IPR048065">
    <property type="entry name" value="ATG26_PH_GRAM2"/>
</dbReference>
<dbReference type="SMART" id="SM00568">
    <property type="entry name" value="GRAM"/>
    <property type="match status" value="2"/>
</dbReference>
<dbReference type="GO" id="GO:0016020">
    <property type="term" value="C:membrane"/>
    <property type="evidence" value="ECO:0007669"/>
    <property type="project" value="UniProtKB-SubCell"/>
</dbReference>
<name>A0A060T134_BLAAD</name>
<dbReference type="Gene3D" id="2.30.29.30">
    <property type="entry name" value="Pleckstrin-homology domain (PH domain)/Phosphotyrosine-binding domain (PTB)"/>
    <property type="match status" value="2"/>
</dbReference>
<dbReference type="CDD" id="cd13216">
    <property type="entry name" value="PH-GRAM2_AGT26"/>
    <property type="match status" value="1"/>
</dbReference>
<dbReference type="FunFam" id="2.30.29.30:FF:000391">
    <property type="entry name" value="Sterol 3-beta-glucosyltransferase"/>
    <property type="match status" value="1"/>
</dbReference>
<dbReference type="CDD" id="cd03784">
    <property type="entry name" value="GT1_Gtf-like"/>
    <property type="match status" value="1"/>
</dbReference>
<evidence type="ECO:0000259" key="21">
    <source>
        <dbReference type="PROSITE" id="PS50003"/>
    </source>
</evidence>
<feature type="compositionally biased region" description="Polar residues" evidence="20">
    <location>
        <begin position="544"/>
        <end position="555"/>
    </location>
</feature>
<keyword evidence="12" id="KW-0756">Sterol biosynthesis</keyword>
<protein>
    <recommendedName>
        <fullName evidence="5">Sterol 3-beta-glucosyltransferase</fullName>
        <ecNumber evidence="4">2.4.1.173</ecNumber>
    </recommendedName>
    <alternativeName>
        <fullName evidence="17">Autophagy-related protein 26</fullName>
    </alternativeName>
</protein>
<evidence type="ECO:0000256" key="18">
    <source>
        <dbReference type="ARBA" id="ARBA00047886"/>
    </source>
</evidence>
<comment type="catalytic activity">
    <reaction evidence="18">
        <text>ergosterol + UDP-alpha-D-glucose = ergosteryl 3-beta-D-glucoside + UDP + H(+)</text>
        <dbReference type="Rhea" id="RHEA:61836"/>
        <dbReference type="ChEBI" id="CHEBI:15378"/>
        <dbReference type="ChEBI" id="CHEBI:16933"/>
        <dbReference type="ChEBI" id="CHEBI:52973"/>
        <dbReference type="ChEBI" id="CHEBI:58223"/>
        <dbReference type="ChEBI" id="CHEBI:58885"/>
    </reaction>
    <physiologicalReaction direction="left-to-right" evidence="18">
        <dbReference type="Rhea" id="RHEA:61837"/>
    </physiologicalReaction>
</comment>
<evidence type="ECO:0000256" key="12">
    <source>
        <dbReference type="ARBA" id="ARBA00023011"/>
    </source>
</evidence>
<dbReference type="GO" id="GO:0005737">
    <property type="term" value="C:cytoplasm"/>
    <property type="evidence" value="ECO:0007669"/>
    <property type="project" value="UniProtKB-SubCell"/>
</dbReference>
<evidence type="ECO:0000256" key="11">
    <source>
        <dbReference type="ARBA" id="ARBA00022955"/>
    </source>
</evidence>
<feature type="compositionally biased region" description="Low complexity" evidence="20">
    <location>
        <begin position="14"/>
        <end position="25"/>
    </location>
</feature>
<dbReference type="InterPro" id="IPR004182">
    <property type="entry name" value="GRAM"/>
</dbReference>
<keyword evidence="10" id="KW-0677">Repeat</keyword>
<dbReference type="CDD" id="cd13215">
    <property type="entry name" value="PH-GRAM1_AGT26"/>
    <property type="match status" value="1"/>
</dbReference>
<feature type="compositionally biased region" description="Basic and acidic residues" evidence="20">
    <location>
        <begin position="169"/>
        <end position="182"/>
    </location>
</feature>
<keyword evidence="8" id="KW-0328">Glycosyltransferase</keyword>
<dbReference type="InterPro" id="IPR011993">
    <property type="entry name" value="PH-like_dom_sf"/>
</dbReference>
<feature type="region of interest" description="Disordered" evidence="20">
    <location>
        <begin position="1"/>
        <end position="26"/>
    </location>
</feature>
<dbReference type="Pfam" id="PF00169">
    <property type="entry name" value="PH"/>
    <property type="match status" value="1"/>
</dbReference>
<feature type="compositionally biased region" description="Basic and acidic residues" evidence="20">
    <location>
        <begin position="108"/>
        <end position="119"/>
    </location>
</feature>
<organism evidence="22">
    <name type="scientific">Blastobotrys adeninivorans</name>
    <name type="common">Yeast</name>
    <name type="synonym">Arxula adeninivorans</name>
    <dbReference type="NCBI Taxonomy" id="409370"/>
    <lineage>
        <taxon>Eukaryota</taxon>
        <taxon>Fungi</taxon>
        <taxon>Dikarya</taxon>
        <taxon>Ascomycota</taxon>
        <taxon>Saccharomycotina</taxon>
        <taxon>Dipodascomycetes</taxon>
        <taxon>Dipodascales</taxon>
        <taxon>Trichomonascaceae</taxon>
        <taxon>Blastobotrys</taxon>
    </lineage>
</organism>
<sequence>MLSSSHFIRRGRSRSQSPARARSASQDCAVASVAQGNNIFSFLTTAARSRLNRFDDFEGDAEEDLLAVGDGVNDDAEDIDQADNDGEGDDNDGDEKEDSEAAGEPEAEDKGDRLDKLDQPETVQSSLLPVKAILSPIQSREETNEEQDSELQGDEEASDEVNEQPHGSEVPEVKLDSSECHGHSQLHSSVHTILKASNQKYKEPRVEALTEKLRHQLGLTEDSVLVAEHSCWLFKSILSSGHLYITQDNVCFLAYLPIRKHTAVIRSGSLSKRSRRTPKYSRHWFILRENSLAYYSDASDVYFPSGVIDLRYAVHAELTGHSKRSSSFSLITDDRKYHFKADSPSGATEWVRALQKEIFRSKNEGDSIKIIIPAQNIIDIEESALADVGSSVKLRVVDDHDSYAIDEYSFVFFKDGPLAKRQIEDLMVDHKQSDAAKPESAMGHVVDTTTAFAPQSPAGSSTPKPGMFRAMTLPTRDTYINTLKSLSNKVVKTGVKTIADFTPFLEPPSTVYSGSSGDEGADDEVEESEDELTRYDMLSKSDLKAQTQSSSSPSTGRRKLLAPPAVVTKFAEMWEAGVKHYQAYEDSDSPTIRSDRQLVPVKEQKHANRRFRLHFSLNESESLVATYYCHIQKSFPIYGKLYLSTNFLCFRSLLLGTRTKMILPIVDIENVTKEQGFRFGYSGLVVVIRGHEELFFEFGSASTRDDCEIMILRQLARKSDQLTRSLTGDSLAARNALAEARIMSYHDALKQRLPEDIVPDSIPLIVSESKDSAMLDAPILKPVDPCHFTCLTIGSRGDVQPYIALAKGLMAEGHFVRIATHAEFKDWVEGHGIEFREIAGDPGELMQIMVEHGSLSVTFLRDAAARFRSWIDDLLRTSWEACKGTDILIESPSAMAGIHIAEALEIPYFRAFTMPWTRTRAYPHAFIVPEQKMGGSYNYLTYVLFDNVFWKGISSQVNKWRKETLGLDRTNLDQMQQTKVPFLYNVSPKVLIPPVDYNDWIKVTGYWFLDEGGKDFTPPEDLAEFINKAKKDKAKLVYIGFGSIVVSDAKELTKAVIKSVQKAGVRCILSKGWSDRLDKKGASEVEVPLPKQVFQIKSAPHDWLFPLMDAAVHHGGSGTTGASLRAGLPTIVKPFFGDQFFYASRVEDLGVGINLKKLTVSSFSKALWEVTHNERIISKARAMGESIRAENGVAVAVETLYRQLNYARSLIKHRNGESKQSAADSEESWMLVDDAMASSKLDSEFSSPIQSPRSPTVQSERSSIQSPRSPTIQSERSSIQSPKSSSAV</sequence>
<dbReference type="Pfam" id="PF02893">
    <property type="entry name" value="GRAM"/>
    <property type="match status" value="1"/>
</dbReference>
<dbReference type="PANTHER" id="PTHR48050">
    <property type="entry name" value="STEROL 3-BETA-GLUCOSYLTRANSFERASE"/>
    <property type="match status" value="1"/>
</dbReference>
<keyword evidence="9" id="KW-0808">Transferase</keyword>
<dbReference type="Pfam" id="PF03033">
    <property type="entry name" value="Glyco_transf_28"/>
    <property type="match status" value="1"/>
</dbReference>
<gene>
    <name evidence="22" type="ORF">GNLVRS02_ARAD1C13398g</name>
</gene>
<evidence type="ECO:0000256" key="16">
    <source>
        <dbReference type="ARBA" id="ARBA00023221"/>
    </source>
</evidence>
<dbReference type="FunFam" id="3.40.50.2000:FF:000029">
    <property type="entry name" value="Sterol 3-beta-glucosyltransferase"/>
    <property type="match status" value="1"/>
</dbReference>
<dbReference type="InterPro" id="IPR050426">
    <property type="entry name" value="Glycosyltransferase_28"/>
</dbReference>
<dbReference type="Pfam" id="PF06722">
    <property type="entry name" value="EryCIII-like_C"/>
    <property type="match status" value="1"/>
</dbReference>
<dbReference type="Gene3D" id="3.40.50.2000">
    <property type="entry name" value="Glycogen Phosphorylase B"/>
    <property type="match status" value="2"/>
</dbReference>
<dbReference type="GO" id="GO:0005975">
    <property type="term" value="P:carbohydrate metabolic process"/>
    <property type="evidence" value="ECO:0007669"/>
    <property type="project" value="InterPro"/>
</dbReference>
<dbReference type="GO" id="GO:0016126">
    <property type="term" value="P:sterol biosynthetic process"/>
    <property type="evidence" value="ECO:0007669"/>
    <property type="project" value="UniProtKB-KW"/>
</dbReference>
<dbReference type="InterPro" id="IPR004276">
    <property type="entry name" value="GlycoTrans_28_N"/>
</dbReference>
<feature type="compositionally biased region" description="Acidic residues" evidence="20">
    <location>
        <begin position="519"/>
        <end position="530"/>
    </location>
</feature>
<feature type="domain" description="PH" evidence="21">
    <location>
        <begin position="263"/>
        <end position="359"/>
    </location>
</feature>
<dbReference type="PANTHER" id="PTHR48050:SF25">
    <property type="entry name" value="STEROL 3-BETA-GLUCOSYLTRANSFERASE"/>
    <property type="match status" value="1"/>
</dbReference>
<feature type="region of interest" description="Disordered" evidence="20">
    <location>
        <begin position="1241"/>
        <end position="1288"/>
    </location>
</feature>
<dbReference type="InterPro" id="IPR010610">
    <property type="entry name" value="EryCIII-like_C"/>
</dbReference>
<feature type="compositionally biased region" description="Acidic residues" evidence="20">
    <location>
        <begin position="72"/>
        <end position="107"/>
    </location>
</feature>
<evidence type="ECO:0000256" key="19">
    <source>
        <dbReference type="ARBA" id="ARBA00049453"/>
    </source>
</evidence>
<dbReference type="InterPro" id="IPR048066">
    <property type="entry name" value="ATG26_PH_GRAM1"/>
</dbReference>
<dbReference type="FunFam" id="3.40.50.2000:FF:000009">
    <property type="entry name" value="Sterol 3-beta-glucosyltransferase UGT80A2"/>
    <property type="match status" value="1"/>
</dbReference>
<proteinExistence type="inferred from homology"/>
<comment type="subcellular location">
    <subcellularLocation>
        <location evidence="2">Cytoplasm</location>
    </subcellularLocation>
    <subcellularLocation>
        <location evidence="1">Membrane</location>
        <topology evidence="1">Peripheral membrane protein</topology>
    </subcellularLocation>
</comment>
<evidence type="ECO:0000256" key="4">
    <source>
        <dbReference type="ARBA" id="ARBA00012650"/>
    </source>
</evidence>
<feature type="compositionally biased region" description="Basic and acidic residues" evidence="20">
    <location>
        <begin position="531"/>
        <end position="543"/>
    </location>
</feature>
<dbReference type="InterPro" id="IPR002213">
    <property type="entry name" value="UDP_glucos_trans"/>
</dbReference>
<evidence type="ECO:0000256" key="20">
    <source>
        <dbReference type="SAM" id="MobiDB-lite"/>
    </source>
</evidence>
<reference evidence="22" key="1">
    <citation type="submission" date="2014-02" db="EMBL/GenBank/DDBJ databases">
        <authorList>
            <person name="Genoscope - CEA"/>
        </authorList>
    </citation>
    <scope>NUCLEOTIDE SEQUENCE</scope>
    <source>
        <strain evidence="22">LS3</strain>
    </source>
</reference>
<dbReference type="SMART" id="SM00233">
    <property type="entry name" value="PH"/>
    <property type="match status" value="1"/>
</dbReference>
<evidence type="ECO:0000256" key="17">
    <source>
        <dbReference type="ARBA" id="ARBA00029843"/>
    </source>
</evidence>
<feature type="region of interest" description="Disordered" evidence="20">
    <location>
        <begin position="508"/>
        <end position="560"/>
    </location>
</feature>
<feature type="compositionally biased region" description="Acidic residues" evidence="20">
    <location>
        <begin position="143"/>
        <end position="162"/>
    </location>
</feature>
<accession>A0A060T134</accession>
<dbReference type="PROSITE" id="PS50003">
    <property type="entry name" value="PH_DOMAIN"/>
    <property type="match status" value="1"/>
</dbReference>
<evidence type="ECO:0000256" key="10">
    <source>
        <dbReference type="ARBA" id="ARBA00022737"/>
    </source>
</evidence>
<keyword evidence="7" id="KW-0444">Lipid biosynthesis</keyword>
<evidence type="ECO:0000256" key="8">
    <source>
        <dbReference type="ARBA" id="ARBA00022676"/>
    </source>
</evidence>
<evidence type="ECO:0000256" key="9">
    <source>
        <dbReference type="ARBA" id="ARBA00022679"/>
    </source>
</evidence>
<evidence type="ECO:0000256" key="5">
    <source>
        <dbReference type="ARBA" id="ARBA00017894"/>
    </source>
</evidence>
<keyword evidence="15" id="KW-1207">Sterol metabolism</keyword>
<evidence type="ECO:0000313" key="22">
    <source>
        <dbReference type="EMBL" id="CDP34479.1"/>
    </source>
</evidence>
<feature type="region of interest" description="Disordered" evidence="20">
    <location>
        <begin position="65"/>
        <end position="182"/>
    </location>
</feature>
<keyword evidence="13" id="KW-0443">Lipid metabolism</keyword>
<keyword evidence="6" id="KW-0963">Cytoplasm</keyword>
<evidence type="ECO:0000256" key="1">
    <source>
        <dbReference type="ARBA" id="ARBA00004170"/>
    </source>
</evidence>
<dbReference type="SUPFAM" id="SSF50729">
    <property type="entry name" value="PH domain-like"/>
    <property type="match status" value="1"/>
</dbReference>
<comment type="catalytic activity">
    <reaction evidence="19">
        <text>a sterol + UDP-alpha-D-glucose = a sterol 3-beta-D-glucoside + UDP + H(+)</text>
        <dbReference type="Rhea" id="RHEA:22724"/>
        <dbReference type="ChEBI" id="CHEBI:15378"/>
        <dbReference type="ChEBI" id="CHEBI:15889"/>
        <dbReference type="ChEBI" id="CHEBI:37424"/>
        <dbReference type="ChEBI" id="CHEBI:58223"/>
        <dbReference type="ChEBI" id="CHEBI:58885"/>
        <dbReference type="EC" id="2.4.1.173"/>
    </reaction>
    <physiologicalReaction direction="left-to-right" evidence="19">
        <dbReference type="Rhea" id="RHEA:22725"/>
    </physiologicalReaction>
</comment>
<keyword evidence="11" id="KW-0752">Steroid biosynthesis</keyword>
<evidence type="ECO:0000256" key="7">
    <source>
        <dbReference type="ARBA" id="ARBA00022516"/>
    </source>
</evidence>
<dbReference type="PhylomeDB" id="A0A060T134"/>
<keyword evidence="16" id="KW-0753">Steroid metabolism</keyword>
<dbReference type="GO" id="GO:0016906">
    <property type="term" value="F:sterol 3-beta-glucosyltransferase activity"/>
    <property type="evidence" value="ECO:0007669"/>
    <property type="project" value="UniProtKB-EC"/>
</dbReference>
<dbReference type="SUPFAM" id="SSF53756">
    <property type="entry name" value="UDP-Glycosyltransferase/glycogen phosphorylase"/>
    <property type="match status" value="1"/>
</dbReference>
<evidence type="ECO:0000256" key="3">
    <source>
        <dbReference type="ARBA" id="ARBA00006962"/>
    </source>
</evidence>
<dbReference type="FunFam" id="2.30.29.30:FF:000303">
    <property type="entry name" value="Sterol 3-beta-glucosyltransferase"/>
    <property type="match status" value="1"/>
</dbReference>
<evidence type="ECO:0000256" key="6">
    <source>
        <dbReference type="ARBA" id="ARBA00022490"/>
    </source>
</evidence>